<keyword evidence="1" id="KW-0413">Isomerase</keyword>
<keyword evidence="4" id="KW-1185">Reference proteome</keyword>
<protein>
    <submittedName>
        <fullName evidence="3">Pseudouridine synthase</fullName>
    </submittedName>
</protein>
<gene>
    <name evidence="3" type="ORF">V3390_03135</name>
</gene>
<dbReference type="InterPro" id="IPR006145">
    <property type="entry name" value="PsdUridine_synth_RsuA/RluA"/>
</dbReference>
<evidence type="ECO:0000256" key="1">
    <source>
        <dbReference type="ARBA" id="ARBA00023235"/>
    </source>
</evidence>
<dbReference type="PANTHER" id="PTHR21600:SF56">
    <property type="entry name" value="TRNA PSEUDOURIDINE SYNTHASE C"/>
    <property type="match status" value="1"/>
</dbReference>
<evidence type="ECO:0000313" key="3">
    <source>
        <dbReference type="EMBL" id="MEF2155225.1"/>
    </source>
</evidence>
<evidence type="ECO:0000313" key="4">
    <source>
        <dbReference type="Proteomes" id="UP001356170"/>
    </source>
</evidence>
<dbReference type="SUPFAM" id="SSF55120">
    <property type="entry name" value="Pseudouridine synthase"/>
    <property type="match status" value="1"/>
</dbReference>
<proteinExistence type="predicted"/>
<dbReference type="InterPro" id="IPR020103">
    <property type="entry name" value="PsdUridine_synth_cat_dom_sf"/>
</dbReference>
<dbReference type="Gene3D" id="3.30.2350.10">
    <property type="entry name" value="Pseudouridine synthase"/>
    <property type="match status" value="1"/>
</dbReference>
<evidence type="ECO:0000259" key="2">
    <source>
        <dbReference type="Pfam" id="PF00849"/>
    </source>
</evidence>
<sequence length="258" mass="29287">MSHPLPPVEILLQTPRFAVVNKPHGMMIHRSKMANGDEQYLVDALQSQLRVPIFAVHRLDRATSGCCLVAFDSETASLLGKQVMANTLDKTYWAAVRGWPREDAFTIDYPLDGGPGKREKKSAVTHFSVLARAELPFPDRDFSVSRYAWLECRLETGRFRQIRRHLKHCFHHLIGDTSHGDGRHNRQWRMMGIHRMLLHARSLSFDDPFEGHRLHVTAPVDDEMRKALAWFVSRPADAPAVMSDARASEHGVASHAVE</sequence>
<reference evidence="3 4" key="1">
    <citation type="submission" date="2024-01" db="EMBL/GenBank/DDBJ databases">
        <title>Novel species of the genus Luteimonas isolated from rivers.</title>
        <authorList>
            <person name="Lu H."/>
        </authorList>
    </citation>
    <scope>NUCLEOTIDE SEQUENCE [LARGE SCALE GENOMIC DNA]</scope>
    <source>
        <strain evidence="3 4">FXH3W</strain>
    </source>
</reference>
<dbReference type="EMBL" id="JAZHBO010000001">
    <property type="protein sequence ID" value="MEF2155225.1"/>
    <property type="molecule type" value="Genomic_DNA"/>
</dbReference>
<dbReference type="PANTHER" id="PTHR21600">
    <property type="entry name" value="MITOCHONDRIAL RNA PSEUDOURIDINE SYNTHASE"/>
    <property type="match status" value="1"/>
</dbReference>
<dbReference type="Pfam" id="PF00849">
    <property type="entry name" value="PseudoU_synth_2"/>
    <property type="match status" value="1"/>
</dbReference>
<organism evidence="3 4">
    <name type="scientific">Aquilutibacter rugosus</name>
    <dbReference type="NCBI Taxonomy" id="3115820"/>
    <lineage>
        <taxon>Bacteria</taxon>
        <taxon>Pseudomonadati</taxon>
        <taxon>Pseudomonadota</taxon>
        <taxon>Gammaproteobacteria</taxon>
        <taxon>Lysobacterales</taxon>
        <taxon>Lysobacteraceae</taxon>
        <taxon>Aquilutibacter</taxon>
    </lineage>
</organism>
<dbReference type="InterPro" id="IPR050188">
    <property type="entry name" value="RluA_PseudoU_synthase"/>
</dbReference>
<comment type="caution">
    <text evidence="3">The sequence shown here is derived from an EMBL/GenBank/DDBJ whole genome shotgun (WGS) entry which is preliminary data.</text>
</comment>
<dbReference type="Proteomes" id="UP001356170">
    <property type="component" value="Unassembled WGS sequence"/>
</dbReference>
<name>A0ABU7UYQ2_9GAMM</name>
<accession>A0ABU7UYQ2</accession>
<feature type="domain" description="Pseudouridine synthase RsuA/RluA-like" evidence="2">
    <location>
        <begin position="17"/>
        <end position="168"/>
    </location>
</feature>
<dbReference type="RefSeq" id="WP_331703312.1">
    <property type="nucleotide sequence ID" value="NZ_JAZHBO010000001.1"/>
</dbReference>